<dbReference type="AlphaFoldDB" id="A0A646KI27"/>
<evidence type="ECO:0000313" key="5">
    <source>
        <dbReference type="Proteomes" id="UP000419138"/>
    </source>
</evidence>
<feature type="region of interest" description="Disordered" evidence="1">
    <location>
        <begin position="106"/>
        <end position="161"/>
    </location>
</feature>
<dbReference type="PANTHER" id="PTHR45527">
    <property type="entry name" value="NONRIBOSOMAL PEPTIDE SYNTHETASE"/>
    <property type="match status" value="1"/>
</dbReference>
<dbReference type="GO" id="GO:0044550">
    <property type="term" value="P:secondary metabolite biosynthetic process"/>
    <property type="evidence" value="ECO:0007669"/>
    <property type="project" value="TreeGrafter"/>
</dbReference>
<dbReference type="Pfam" id="PF00501">
    <property type="entry name" value="AMP-binding"/>
    <property type="match status" value="1"/>
</dbReference>
<dbReference type="InterPro" id="IPR020845">
    <property type="entry name" value="AMP-binding_CS"/>
</dbReference>
<dbReference type="OrthoDB" id="3802848at2"/>
<reference evidence="4 5" key="1">
    <citation type="submission" date="2019-05" db="EMBL/GenBank/DDBJ databases">
        <title>Comparative genomics and metabolomics analyses of clavulanic acid producing Streptomyces species provides insight into specialized metabolism and evolution of beta-lactam biosynthetic gene clusters.</title>
        <authorList>
            <person name="Moore M.A."/>
            <person name="Cruz-Morales P."/>
            <person name="Barona Gomez F."/>
            <person name="Kapil T."/>
        </authorList>
    </citation>
    <scope>NUCLEOTIDE SEQUENCE [LARGE SCALE GENOMIC DNA]</scope>
    <source>
        <strain evidence="4 5">NRRL 5741</strain>
    </source>
</reference>
<dbReference type="GO" id="GO:0005737">
    <property type="term" value="C:cytoplasm"/>
    <property type="evidence" value="ECO:0007669"/>
    <property type="project" value="TreeGrafter"/>
</dbReference>
<dbReference type="Proteomes" id="UP000419138">
    <property type="component" value="Unassembled WGS sequence"/>
</dbReference>
<dbReference type="InterPro" id="IPR000873">
    <property type="entry name" value="AMP-dep_synth/lig_dom"/>
</dbReference>
<dbReference type="PANTHER" id="PTHR45527:SF1">
    <property type="entry name" value="FATTY ACID SYNTHASE"/>
    <property type="match status" value="1"/>
</dbReference>
<evidence type="ECO:0000259" key="3">
    <source>
        <dbReference type="Pfam" id="PF13193"/>
    </source>
</evidence>
<accession>A0A646KI27</accession>
<dbReference type="Gene3D" id="3.40.50.12780">
    <property type="entry name" value="N-terminal domain of ligase-like"/>
    <property type="match status" value="1"/>
</dbReference>
<protein>
    <submittedName>
        <fullName evidence="4">Amino acid adenylation domain-containing protein</fullName>
    </submittedName>
</protein>
<dbReference type="InterPro" id="IPR042099">
    <property type="entry name" value="ANL_N_sf"/>
</dbReference>
<evidence type="ECO:0000259" key="2">
    <source>
        <dbReference type="Pfam" id="PF00501"/>
    </source>
</evidence>
<dbReference type="InterPro" id="IPR045851">
    <property type="entry name" value="AMP-bd_C_sf"/>
</dbReference>
<keyword evidence="5" id="KW-1185">Reference proteome</keyword>
<dbReference type="SUPFAM" id="SSF56801">
    <property type="entry name" value="Acetyl-CoA synthetase-like"/>
    <property type="match status" value="1"/>
</dbReference>
<evidence type="ECO:0000313" key="4">
    <source>
        <dbReference type="EMBL" id="MQT01720.1"/>
    </source>
</evidence>
<proteinExistence type="predicted"/>
<dbReference type="Gene3D" id="3.30.300.30">
    <property type="match status" value="1"/>
</dbReference>
<dbReference type="Pfam" id="PF13193">
    <property type="entry name" value="AMP-binding_C"/>
    <property type="match status" value="1"/>
</dbReference>
<dbReference type="InterPro" id="IPR025110">
    <property type="entry name" value="AMP-bd_C"/>
</dbReference>
<comment type="caution">
    <text evidence="4">The sequence shown here is derived from an EMBL/GenBank/DDBJ whole genome shotgun (WGS) entry which is preliminary data.</text>
</comment>
<feature type="domain" description="AMP-binding enzyme C-terminal" evidence="3">
    <location>
        <begin position="435"/>
        <end position="511"/>
    </location>
</feature>
<dbReference type="EMBL" id="VCLA01000136">
    <property type="protein sequence ID" value="MQT01720.1"/>
    <property type="molecule type" value="Genomic_DNA"/>
</dbReference>
<feature type="compositionally biased region" description="Pro residues" evidence="1">
    <location>
        <begin position="110"/>
        <end position="152"/>
    </location>
</feature>
<sequence length="530" mass="57946">MTPQQNLVSSFVSHAASHPDSPALVWHGEETTYGELHELANRERSRIGRLAPGADGPIGILAAKSPSAIASVLACLMEGRSFLLPSPTLPPESLRRLFEEAGCRHVLSPESPPAPPPEPQLPVHPPEPPLSVHPPEPPLSVHPAEPPLPVRPAGPAQPHRTEPADVSFMFTTSGSTGQPKIVPLSTGAVDRFTDWAGEQFRIRRGTTVLNYAPLNFDLCLLDIWATLKHGGRVVLVDPAQATHAGHLLDLIARHGVQLVQAVPMFYQLLTDAAAERHQRLDTVEHVIFTGDSLPARCLAELPRLFGTARLYNVYGCTETNDSFIHEVDGTEPTGEPVPIGRPLPGVHAVIVGADGEILTGPGTGELHVTTPFQTEGYLDREQNADKFTTRLHGQEELRYFRSGDLVRRDRDGRITLEGRNDHQVKVRGVRVNIHEVEQVLLEHPEVVEAAVVAAPDPLAGRLLRSVVRRAPASRLNSLELRRHCAQRLPLTAIPSAMRIVDDPLPRTSTGKIDHTLVERAYPHHSRTKES</sequence>
<feature type="domain" description="AMP-dependent synthetase/ligase" evidence="2">
    <location>
        <begin position="13"/>
        <end position="378"/>
    </location>
</feature>
<gene>
    <name evidence="4" type="ORF">FF041_16330</name>
</gene>
<organism evidence="4 5">
    <name type="scientific">Streptomyces jumonjinensis</name>
    <dbReference type="NCBI Taxonomy" id="1945"/>
    <lineage>
        <taxon>Bacteria</taxon>
        <taxon>Bacillati</taxon>
        <taxon>Actinomycetota</taxon>
        <taxon>Actinomycetes</taxon>
        <taxon>Kitasatosporales</taxon>
        <taxon>Streptomycetaceae</taxon>
        <taxon>Streptomyces</taxon>
    </lineage>
</organism>
<dbReference type="GO" id="GO:0031177">
    <property type="term" value="F:phosphopantetheine binding"/>
    <property type="evidence" value="ECO:0007669"/>
    <property type="project" value="TreeGrafter"/>
</dbReference>
<dbReference type="PROSITE" id="PS00455">
    <property type="entry name" value="AMP_BINDING"/>
    <property type="match status" value="1"/>
</dbReference>
<evidence type="ECO:0000256" key="1">
    <source>
        <dbReference type="SAM" id="MobiDB-lite"/>
    </source>
</evidence>
<dbReference type="GO" id="GO:0043041">
    <property type="term" value="P:amino acid activation for nonribosomal peptide biosynthetic process"/>
    <property type="evidence" value="ECO:0007669"/>
    <property type="project" value="TreeGrafter"/>
</dbReference>
<name>A0A646KI27_STRJU</name>
<dbReference type="RefSeq" id="WP_153523478.1">
    <property type="nucleotide sequence ID" value="NZ_JBEPDZ010000020.1"/>
</dbReference>